<dbReference type="SMART" id="SM00360">
    <property type="entry name" value="RRM"/>
    <property type="match status" value="2"/>
</dbReference>
<evidence type="ECO:0000256" key="5">
    <source>
        <dbReference type="ARBA" id="ARBA00022884"/>
    </source>
</evidence>
<reference evidence="11" key="1">
    <citation type="journal article" date="2020" name="Fungal Divers.">
        <title>Resolving the Mortierellaceae phylogeny through synthesis of multi-gene phylogenetics and phylogenomics.</title>
        <authorList>
            <person name="Vandepol N."/>
            <person name="Liber J."/>
            <person name="Desiro A."/>
            <person name="Na H."/>
            <person name="Kennedy M."/>
            <person name="Barry K."/>
            <person name="Grigoriev I.V."/>
            <person name="Miller A.N."/>
            <person name="O'Donnell K."/>
            <person name="Stajich J.E."/>
            <person name="Bonito G."/>
        </authorList>
    </citation>
    <scope>NUCLEOTIDE SEQUENCE</scope>
    <source>
        <strain evidence="11">KOD1015</strain>
    </source>
</reference>
<comment type="caution">
    <text evidence="11">The sequence shown here is derived from an EMBL/GenBank/DDBJ whole genome shotgun (WGS) entry which is preliminary data.</text>
</comment>
<evidence type="ECO:0000256" key="6">
    <source>
        <dbReference type="ARBA" id="ARBA00023242"/>
    </source>
</evidence>
<evidence type="ECO:0000256" key="4">
    <source>
        <dbReference type="ARBA" id="ARBA00015520"/>
    </source>
</evidence>
<feature type="chain" id="PRO_5040406132" description="Nucleolar protein 12" evidence="9">
    <location>
        <begin position="17"/>
        <end position="506"/>
    </location>
</feature>
<dbReference type="InterPro" id="IPR012677">
    <property type="entry name" value="Nucleotide-bd_a/b_plait_sf"/>
</dbReference>
<protein>
    <recommendedName>
        <fullName evidence="4">Nucleolar protein 12</fullName>
    </recommendedName>
</protein>
<evidence type="ECO:0000256" key="7">
    <source>
        <dbReference type="PROSITE-ProRule" id="PRU00176"/>
    </source>
</evidence>
<evidence type="ECO:0000256" key="1">
    <source>
        <dbReference type="ARBA" id="ARBA00002475"/>
    </source>
</evidence>
<feature type="compositionally biased region" description="Basic and acidic residues" evidence="8">
    <location>
        <begin position="205"/>
        <end position="219"/>
    </location>
</feature>
<name>A0A9P6FX52_9FUNG</name>
<dbReference type="Pfam" id="PF00076">
    <property type="entry name" value="RRM_1"/>
    <property type="match status" value="1"/>
</dbReference>
<evidence type="ECO:0000313" key="12">
    <source>
        <dbReference type="Proteomes" id="UP000780801"/>
    </source>
</evidence>
<gene>
    <name evidence="11" type="primary">NOP12</name>
    <name evidence="11" type="ORF">BGW38_009656</name>
</gene>
<keyword evidence="5 7" id="KW-0694">RNA-binding</keyword>
<proteinExistence type="inferred from homology"/>
<sequence>MTLLVSLANTVLRCLFFLNYYDFQAGPSKISAPVASRTRKPHPEELTDQPKKKIKDPKPKTPHVPRKNKNALAKDEEGGDSDDDDDDVEGIDSVEDKYAAKQAAKVLGKATPAAQMATRELIAKQTKHEYGDEVDDEESKIEDLVHESLRSKVSKKDSKRKAEAESDNEDSDDENDNDEDTNGDAEPANKKVKTSATTSAPSKADGQKSSEKKKEDPERLARTVFVGNLAVASMAKAEFRKLKSAFSEFGPIESIRFRSIAFTDLLPRKVAFITGKLHPDRDIVNAYIVYKGKESVAKAVAGMNGVHFMNKHLRVDTVNGAKNHQPKKSVFVGNLSFEAHEEELWEFFKDSGDIENVRIIRDSKTNLGKGFAYVQFQDRASVDLALKLHETKMGTRKLRVLRCKRLEDGPKTDGTAPRAGAKSAKDQADGPRQQHAPILKSGAARRLAGKGRKPSADDKHLLKKKRAGMIIEGERSQKGAKVDLGIKKGKTKVKANVPQRKVVRNK</sequence>
<dbReference type="CDD" id="cd12395">
    <property type="entry name" value="RRM2_RBM34"/>
    <property type="match status" value="1"/>
</dbReference>
<feature type="compositionally biased region" description="Basic and acidic residues" evidence="8">
    <location>
        <begin position="141"/>
        <end position="164"/>
    </location>
</feature>
<dbReference type="InterPro" id="IPR035979">
    <property type="entry name" value="RBD_domain_sf"/>
</dbReference>
<dbReference type="Gene3D" id="3.30.70.330">
    <property type="match status" value="2"/>
</dbReference>
<comment type="similarity">
    <text evidence="3">Belongs to the RRM RBM34 family.</text>
</comment>
<dbReference type="AlphaFoldDB" id="A0A9P6FX52"/>
<keyword evidence="9" id="KW-0732">Signal</keyword>
<feature type="compositionally biased region" description="Basic and acidic residues" evidence="8">
    <location>
        <begin position="472"/>
        <end position="486"/>
    </location>
</feature>
<dbReference type="PANTHER" id="PTHR23236:SF25">
    <property type="entry name" value="RNA-BINDING PROTEIN 34"/>
    <property type="match status" value="1"/>
</dbReference>
<dbReference type="SUPFAM" id="SSF54928">
    <property type="entry name" value="RNA-binding domain, RBD"/>
    <property type="match status" value="2"/>
</dbReference>
<feature type="compositionally biased region" description="Acidic residues" evidence="8">
    <location>
        <begin position="77"/>
        <end position="93"/>
    </location>
</feature>
<dbReference type="GO" id="GO:0003723">
    <property type="term" value="F:RNA binding"/>
    <property type="evidence" value="ECO:0007669"/>
    <property type="project" value="UniProtKB-UniRule"/>
</dbReference>
<feature type="region of interest" description="Disordered" evidence="8">
    <location>
        <begin position="125"/>
        <end position="219"/>
    </location>
</feature>
<feature type="region of interest" description="Disordered" evidence="8">
    <location>
        <begin position="32"/>
        <end position="95"/>
    </location>
</feature>
<comment type="subcellular location">
    <subcellularLocation>
        <location evidence="2">Nucleus</location>
        <location evidence="2">Nucleolus</location>
    </subcellularLocation>
</comment>
<organism evidence="11 12">
    <name type="scientific">Lunasporangiospora selenospora</name>
    <dbReference type="NCBI Taxonomy" id="979761"/>
    <lineage>
        <taxon>Eukaryota</taxon>
        <taxon>Fungi</taxon>
        <taxon>Fungi incertae sedis</taxon>
        <taxon>Mucoromycota</taxon>
        <taxon>Mortierellomycotina</taxon>
        <taxon>Mortierellomycetes</taxon>
        <taxon>Mortierellales</taxon>
        <taxon>Mortierellaceae</taxon>
        <taxon>Lunasporangiospora</taxon>
    </lineage>
</organism>
<accession>A0A9P6FX52</accession>
<feature type="signal peptide" evidence="9">
    <location>
        <begin position="1"/>
        <end position="16"/>
    </location>
</feature>
<feature type="region of interest" description="Disordered" evidence="8">
    <location>
        <begin position="406"/>
        <end position="506"/>
    </location>
</feature>
<evidence type="ECO:0000256" key="9">
    <source>
        <dbReference type="SAM" id="SignalP"/>
    </source>
</evidence>
<feature type="compositionally biased region" description="Basic and acidic residues" evidence="8">
    <location>
        <begin position="41"/>
        <end position="59"/>
    </location>
</feature>
<evidence type="ECO:0000259" key="10">
    <source>
        <dbReference type="PROSITE" id="PS50102"/>
    </source>
</evidence>
<evidence type="ECO:0000256" key="3">
    <source>
        <dbReference type="ARBA" id="ARBA00007077"/>
    </source>
</evidence>
<feature type="compositionally biased region" description="Acidic residues" evidence="8">
    <location>
        <begin position="165"/>
        <end position="183"/>
    </location>
</feature>
<feature type="domain" description="RRM" evidence="10">
    <location>
        <begin position="222"/>
        <end position="320"/>
    </location>
</feature>
<keyword evidence="6" id="KW-0539">Nucleus</keyword>
<evidence type="ECO:0000256" key="2">
    <source>
        <dbReference type="ARBA" id="ARBA00004604"/>
    </source>
</evidence>
<dbReference type="InterPro" id="IPR000504">
    <property type="entry name" value="RRM_dom"/>
</dbReference>
<keyword evidence="12" id="KW-1185">Reference proteome</keyword>
<evidence type="ECO:0000256" key="8">
    <source>
        <dbReference type="SAM" id="MobiDB-lite"/>
    </source>
</evidence>
<dbReference type="OrthoDB" id="442677at2759"/>
<feature type="compositionally biased region" description="Basic residues" evidence="8">
    <location>
        <begin position="60"/>
        <end position="69"/>
    </location>
</feature>
<comment type="function">
    <text evidence="1">Involved in pre-25S rRNA processing.</text>
</comment>
<dbReference type="EMBL" id="JAABOA010000722">
    <property type="protein sequence ID" value="KAF9583372.1"/>
    <property type="molecule type" value="Genomic_DNA"/>
</dbReference>
<dbReference type="InterPro" id="IPR034221">
    <property type="entry name" value="RBM34_RRM2"/>
</dbReference>
<dbReference type="PANTHER" id="PTHR23236">
    <property type="entry name" value="EUKARYOTIC TRANSLATION INITIATION FACTOR 4B/4H"/>
    <property type="match status" value="1"/>
</dbReference>
<dbReference type="PROSITE" id="PS50102">
    <property type="entry name" value="RRM"/>
    <property type="match status" value="2"/>
</dbReference>
<evidence type="ECO:0000313" key="11">
    <source>
        <dbReference type="EMBL" id="KAF9583372.1"/>
    </source>
</evidence>
<dbReference type="Proteomes" id="UP000780801">
    <property type="component" value="Unassembled WGS sequence"/>
</dbReference>
<feature type="domain" description="RRM" evidence="10">
    <location>
        <begin position="328"/>
        <end position="405"/>
    </location>
</feature>